<evidence type="ECO:0000313" key="3">
    <source>
        <dbReference type="Proteomes" id="UP000694864"/>
    </source>
</evidence>
<dbReference type="Gene3D" id="1.10.10.60">
    <property type="entry name" value="Homeodomain-like"/>
    <property type="match status" value="1"/>
</dbReference>
<keyword evidence="3" id="KW-1185">Reference proteome</keyword>
<feature type="domain" description="Myb-like" evidence="2">
    <location>
        <begin position="43"/>
        <end position="109"/>
    </location>
</feature>
<dbReference type="InterPro" id="IPR001005">
    <property type="entry name" value="SANT/Myb"/>
</dbReference>
<dbReference type="GeneID" id="104703871"/>
<feature type="region of interest" description="Disordered" evidence="1">
    <location>
        <begin position="21"/>
        <end position="49"/>
    </location>
</feature>
<evidence type="ECO:0000313" key="4">
    <source>
        <dbReference type="RefSeq" id="XP_019083657.1"/>
    </source>
</evidence>
<proteinExistence type="predicted"/>
<dbReference type="PANTHER" id="PTHR45023">
    <property type="match status" value="1"/>
</dbReference>
<dbReference type="PROSITE" id="PS50090">
    <property type="entry name" value="MYB_LIKE"/>
    <property type="match status" value="1"/>
</dbReference>
<reference evidence="3" key="1">
    <citation type="journal article" date="2014" name="Nat. Commun.">
        <title>The emerging biofuel crop Camelina sativa retains a highly undifferentiated hexaploid genome structure.</title>
        <authorList>
            <person name="Kagale S."/>
            <person name="Koh C."/>
            <person name="Nixon J."/>
            <person name="Bollina V."/>
            <person name="Clarke W.E."/>
            <person name="Tuteja R."/>
            <person name="Spillane C."/>
            <person name="Robinson S.J."/>
            <person name="Links M.G."/>
            <person name="Clarke C."/>
            <person name="Higgins E.E."/>
            <person name="Huebert T."/>
            <person name="Sharpe A.G."/>
            <person name="Parkin I.A."/>
        </authorList>
    </citation>
    <scope>NUCLEOTIDE SEQUENCE [LARGE SCALE GENOMIC DNA]</scope>
    <source>
        <strain evidence="3">cv. DH55</strain>
    </source>
</reference>
<name>A0ABM1QA69_CAMSA</name>
<dbReference type="RefSeq" id="XP_019083657.1">
    <property type="nucleotide sequence ID" value="XM_019228112.1"/>
</dbReference>
<dbReference type="Proteomes" id="UP000694864">
    <property type="component" value="Chromosome 7"/>
</dbReference>
<feature type="region of interest" description="Disordered" evidence="1">
    <location>
        <begin position="181"/>
        <end position="219"/>
    </location>
</feature>
<dbReference type="PANTHER" id="PTHR45023:SF4">
    <property type="entry name" value="GLYCINE-RICH PROTEIN-RELATED"/>
    <property type="match status" value="1"/>
</dbReference>
<evidence type="ECO:0000256" key="1">
    <source>
        <dbReference type="SAM" id="MobiDB-lite"/>
    </source>
</evidence>
<accession>A0ABM1QA69</accession>
<reference evidence="4" key="2">
    <citation type="submission" date="2025-08" db="UniProtKB">
        <authorList>
            <consortium name="RefSeq"/>
        </authorList>
    </citation>
    <scope>IDENTIFICATION</scope>
    <source>
        <tissue evidence="4">Leaf</tissue>
    </source>
</reference>
<protein>
    <submittedName>
        <fullName evidence="4">Glutathione S-transferase T3-like isoform X1</fullName>
    </submittedName>
</protein>
<gene>
    <name evidence="4" type="primary">LOC104703871</name>
</gene>
<evidence type="ECO:0000259" key="2">
    <source>
        <dbReference type="PROSITE" id="PS50090"/>
    </source>
</evidence>
<organism evidence="3 4">
    <name type="scientific">Camelina sativa</name>
    <name type="common">False flax</name>
    <name type="synonym">Myagrum sativum</name>
    <dbReference type="NCBI Taxonomy" id="90675"/>
    <lineage>
        <taxon>Eukaryota</taxon>
        <taxon>Viridiplantae</taxon>
        <taxon>Streptophyta</taxon>
        <taxon>Embryophyta</taxon>
        <taxon>Tracheophyta</taxon>
        <taxon>Spermatophyta</taxon>
        <taxon>Magnoliopsida</taxon>
        <taxon>eudicotyledons</taxon>
        <taxon>Gunneridae</taxon>
        <taxon>Pentapetalae</taxon>
        <taxon>rosids</taxon>
        <taxon>malvids</taxon>
        <taxon>Brassicales</taxon>
        <taxon>Brassicaceae</taxon>
        <taxon>Camelineae</taxon>
        <taxon>Camelina</taxon>
    </lineage>
</organism>
<sequence length="285" mass="32350">MDRFNNTHNLEPNPYESVSEVLVFGHPQSSDPPSNGGEGEKDNNRKSRRKWTPTDDIVLIDAWLKTSKDPKYVAFWKRVASYFASSPKLAAGQEKREAIHCKQRWTKINNAVCKFVGCYEAATAQLSSSGQSEQSENDVISLAYQIYFDEHKAKFTLEHAWRELRHDPKWCADASVKKKKRKFEEGSAQSSSSHPELSHDGEDDDEAMPPPPPAVKASKALRRRNVTVNNNTSTVEVEDKSLVEFQRKEKLSKHKLLDTLLSKTEPLSEMEMALKNKLINDMLSS</sequence>